<sequence>MIRFKDIVDSKCGIRFYFEGLELSSGFSRKVLLETPMMSSPEQIRLSYVSVLEAVRILEDYSLYESITDCLCGVRDIGLTLSRLERGETLDEIELFEIKRLALISDKIRNLLEPLFLCSDKSESCLPVPEDCTEVIGVLDPDGMRIASFYIYDSYSRELASLRMRIKKMDAEQRRHAELEVSDIEAGIRAGLSASLKPHAAMLSSSLMSLVRLDIVIAKAKMMEDKGYVIPKILEKGGKGGYEGLFHPQIAELLASEGRSFQPVDFSFSSNTTIVVGMNMGGKSVVLKMLALAQYLVQFGFAVPATSAKVSPKENVFLISGDAERSEEGLSSFAGEMKSLSAAVSCARSGQDVLVLADEPARTTNPIEGTALVSALAVTLSELNAATVIATHYDITGIRCRQLRVKGFSDGKMDYSLVDVGEAGVPHEAIDTARRLGADSRWMDLARRYADNR</sequence>
<keyword evidence="3" id="KW-0238">DNA-binding</keyword>
<dbReference type="InterPro" id="IPR045076">
    <property type="entry name" value="MutS"/>
</dbReference>
<dbReference type="AlphaFoldDB" id="A0A9D9IK05"/>
<dbReference type="SMART" id="SM00534">
    <property type="entry name" value="MUTSac"/>
    <property type="match status" value="1"/>
</dbReference>
<comment type="caution">
    <text evidence="5">The sequence shown here is derived from an EMBL/GenBank/DDBJ whole genome shotgun (WGS) entry which is preliminary data.</text>
</comment>
<dbReference type="SUPFAM" id="SSF48334">
    <property type="entry name" value="DNA repair protein MutS, domain III"/>
    <property type="match status" value="1"/>
</dbReference>
<evidence type="ECO:0000256" key="2">
    <source>
        <dbReference type="ARBA" id="ARBA00022840"/>
    </source>
</evidence>
<dbReference type="SUPFAM" id="SSF52540">
    <property type="entry name" value="P-loop containing nucleoside triphosphate hydrolases"/>
    <property type="match status" value="1"/>
</dbReference>
<evidence type="ECO:0000256" key="3">
    <source>
        <dbReference type="ARBA" id="ARBA00023125"/>
    </source>
</evidence>
<proteinExistence type="predicted"/>
<dbReference type="GO" id="GO:0005524">
    <property type="term" value="F:ATP binding"/>
    <property type="evidence" value="ECO:0007669"/>
    <property type="project" value="UniProtKB-KW"/>
</dbReference>
<keyword evidence="2" id="KW-0067">ATP-binding</keyword>
<evidence type="ECO:0000259" key="4">
    <source>
        <dbReference type="SMART" id="SM00534"/>
    </source>
</evidence>
<feature type="domain" description="DNA mismatch repair proteins mutS family" evidence="4">
    <location>
        <begin position="270"/>
        <end position="438"/>
    </location>
</feature>
<name>A0A9D9IK05_9BACT</name>
<dbReference type="Gene3D" id="3.40.50.300">
    <property type="entry name" value="P-loop containing nucleotide triphosphate hydrolases"/>
    <property type="match status" value="1"/>
</dbReference>
<dbReference type="GO" id="GO:0006298">
    <property type="term" value="P:mismatch repair"/>
    <property type="evidence" value="ECO:0007669"/>
    <property type="project" value="InterPro"/>
</dbReference>
<keyword evidence="1" id="KW-0547">Nucleotide-binding</keyword>
<dbReference type="InterPro" id="IPR036187">
    <property type="entry name" value="DNA_mismatch_repair_MutS_sf"/>
</dbReference>
<gene>
    <name evidence="5" type="ORF">IAB81_07880</name>
</gene>
<reference evidence="5" key="1">
    <citation type="submission" date="2020-10" db="EMBL/GenBank/DDBJ databases">
        <authorList>
            <person name="Gilroy R."/>
        </authorList>
    </citation>
    <scope>NUCLEOTIDE SEQUENCE</scope>
    <source>
        <strain evidence="5">B1-8020</strain>
    </source>
</reference>
<dbReference type="Pfam" id="PF00488">
    <property type="entry name" value="MutS_V"/>
    <property type="match status" value="1"/>
</dbReference>
<organism evidence="5 6">
    <name type="scientific">Candidatus Merdivivens pullicola</name>
    <dbReference type="NCBI Taxonomy" id="2840872"/>
    <lineage>
        <taxon>Bacteria</taxon>
        <taxon>Pseudomonadati</taxon>
        <taxon>Bacteroidota</taxon>
        <taxon>Bacteroidia</taxon>
        <taxon>Bacteroidales</taxon>
        <taxon>Muribaculaceae</taxon>
        <taxon>Muribaculaceae incertae sedis</taxon>
        <taxon>Candidatus Merdivivens</taxon>
    </lineage>
</organism>
<dbReference type="InterPro" id="IPR027417">
    <property type="entry name" value="P-loop_NTPase"/>
</dbReference>
<evidence type="ECO:0000256" key="1">
    <source>
        <dbReference type="ARBA" id="ARBA00022741"/>
    </source>
</evidence>
<reference evidence="5" key="2">
    <citation type="journal article" date="2021" name="PeerJ">
        <title>Extensive microbial diversity within the chicken gut microbiome revealed by metagenomics and culture.</title>
        <authorList>
            <person name="Gilroy R."/>
            <person name="Ravi A."/>
            <person name="Getino M."/>
            <person name="Pursley I."/>
            <person name="Horton D.L."/>
            <person name="Alikhan N.F."/>
            <person name="Baker D."/>
            <person name="Gharbi K."/>
            <person name="Hall N."/>
            <person name="Watson M."/>
            <person name="Adriaenssens E.M."/>
            <person name="Foster-Nyarko E."/>
            <person name="Jarju S."/>
            <person name="Secka A."/>
            <person name="Antonio M."/>
            <person name="Oren A."/>
            <person name="Chaudhuri R.R."/>
            <person name="La Ragione R."/>
            <person name="Hildebrand F."/>
            <person name="Pallen M.J."/>
        </authorList>
    </citation>
    <scope>NUCLEOTIDE SEQUENCE</scope>
    <source>
        <strain evidence="5">B1-8020</strain>
    </source>
</reference>
<protein>
    <submittedName>
        <fullName evidence="5">DNA mismatch repair protein MutS</fullName>
    </submittedName>
</protein>
<dbReference type="Proteomes" id="UP000823604">
    <property type="component" value="Unassembled WGS sequence"/>
</dbReference>
<dbReference type="EMBL" id="JADIMA010000079">
    <property type="protein sequence ID" value="MBO8473526.1"/>
    <property type="molecule type" value="Genomic_DNA"/>
</dbReference>
<dbReference type="GO" id="GO:0140664">
    <property type="term" value="F:ATP-dependent DNA damage sensor activity"/>
    <property type="evidence" value="ECO:0007669"/>
    <property type="project" value="InterPro"/>
</dbReference>
<accession>A0A9D9IK05</accession>
<evidence type="ECO:0000313" key="6">
    <source>
        <dbReference type="Proteomes" id="UP000823604"/>
    </source>
</evidence>
<dbReference type="InterPro" id="IPR000432">
    <property type="entry name" value="DNA_mismatch_repair_MutS_C"/>
</dbReference>
<dbReference type="GO" id="GO:0030983">
    <property type="term" value="F:mismatched DNA binding"/>
    <property type="evidence" value="ECO:0007669"/>
    <property type="project" value="InterPro"/>
</dbReference>
<dbReference type="PANTHER" id="PTHR11361">
    <property type="entry name" value="DNA MISMATCH REPAIR PROTEIN MUTS FAMILY MEMBER"/>
    <property type="match status" value="1"/>
</dbReference>
<evidence type="ECO:0000313" key="5">
    <source>
        <dbReference type="EMBL" id="MBO8473526.1"/>
    </source>
</evidence>